<dbReference type="EMBL" id="BTSX01000001">
    <property type="protein sequence ID" value="GMS80512.1"/>
    <property type="molecule type" value="Genomic_DNA"/>
</dbReference>
<gene>
    <name evidence="1" type="ORF">PENTCL1PPCAC_2687</name>
</gene>
<organism evidence="1 2">
    <name type="scientific">Pristionchus entomophagus</name>
    <dbReference type="NCBI Taxonomy" id="358040"/>
    <lineage>
        <taxon>Eukaryota</taxon>
        <taxon>Metazoa</taxon>
        <taxon>Ecdysozoa</taxon>
        <taxon>Nematoda</taxon>
        <taxon>Chromadorea</taxon>
        <taxon>Rhabditida</taxon>
        <taxon>Rhabditina</taxon>
        <taxon>Diplogasteromorpha</taxon>
        <taxon>Diplogasteroidea</taxon>
        <taxon>Neodiplogasteridae</taxon>
        <taxon>Pristionchus</taxon>
    </lineage>
</organism>
<reference evidence="1" key="1">
    <citation type="submission" date="2023-10" db="EMBL/GenBank/DDBJ databases">
        <title>Genome assembly of Pristionchus species.</title>
        <authorList>
            <person name="Yoshida K."/>
            <person name="Sommer R.J."/>
        </authorList>
    </citation>
    <scope>NUCLEOTIDE SEQUENCE</scope>
    <source>
        <strain evidence="1">RS0144</strain>
    </source>
</reference>
<name>A0AAV5SCT3_9BILA</name>
<sequence length="131" mass="16061">SCPIPRKLPEYCNCMCEKWRKDDRDGEETLVYEGTRLSRGDREMPIGRRWNRQRTGRRIHYRLHASDQPLSRLWSHSTDPKSQFACTFLHRRLCDRKRPEWDPERVWRQNRRESTHFCRATRMIHGQFHPI</sequence>
<feature type="non-terminal residue" evidence="1">
    <location>
        <position position="131"/>
    </location>
</feature>
<accession>A0AAV5SCT3</accession>
<protein>
    <submittedName>
        <fullName evidence="1">Uncharacterized protein</fullName>
    </submittedName>
</protein>
<proteinExistence type="predicted"/>
<feature type="non-terminal residue" evidence="1">
    <location>
        <position position="1"/>
    </location>
</feature>
<evidence type="ECO:0000313" key="2">
    <source>
        <dbReference type="Proteomes" id="UP001432027"/>
    </source>
</evidence>
<dbReference type="AlphaFoldDB" id="A0AAV5SCT3"/>
<evidence type="ECO:0000313" key="1">
    <source>
        <dbReference type="EMBL" id="GMS80512.1"/>
    </source>
</evidence>
<dbReference type="Proteomes" id="UP001432027">
    <property type="component" value="Unassembled WGS sequence"/>
</dbReference>
<keyword evidence="2" id="KW-1185">Reference proteome</keyword>
<comment type="caution">
    <text evidence="1">The sequence shown here is derived from an EMBL/GenBank/DDBJ whole genome shotgun (WGS) entry which is preliminary data.</text>
</comment>